<dbReference type="Pfam" id="PF00348">
    <property type="entry name" value="polyprenyl_synt"/>
    <property type="match status" value="1"/>
</dbReference>
<organism evidence="8 9">
    <name type="scientific">Campylobacter insulaenigrae NCTC 12927</name>
    <dbReference type="NCBI Taxonomy" id="1031564"/>
    <lineage>
        <taxon>Bacteria</taxon>
        <taxon>Pseudomonadati</taxon>
        <taxon>Campylobacterota</taxon>
        <taxon>Epsilonproteobacteria</taxon>
        <taxon>Campylobacterales</taxon>
        <taxon>Campylobacteraceae</taxon>
        <taxon>Campylobacter</taxon>
    </lineage>
</organism>
<dbReference type="FunFam" id="1.10.600.10:FF:000001">
    <property type="entry name" value="Geranylgeranyl diphosphate synthase"/>
    <property type="match status" value="1"/>
</dbReference>
<evidence type="ECO:0000256" key="4">
    <source>
        <dbReference type="ARBA" id="ARBA00022723"/>
    </source>
</evidence>
<protein>
    <submittedName>
        <fullName evidence="8">Geranyl diphosphate synthase / farnesyl diphosphate synthase</fullName>
        <ecNumber evidence="8">2.5.1.1</ecNumber>
        <ecNumber evidence="8">2.5.1.10</ecNumber>
    </submittedName>
</protein>
<dbReference type="GO" id="GO:0016114">
    <property type="term" value="P:terpenoid biosynthetic process"/>
    <property type="evidence" value="ECO:0007669"/>
    <property type="project" value="UniProtKB-ARBA"/>
</dbReference>
<evidence type="ECO:0000256" key="5">
    <source>
        <dbReference type="ARBA" id="ARBA00022842"/>
    </source>
</evidence>
<dbReference type="SFLD" id="SFLDS00005">
    <property type="entry name" value="Isoprenoid_Synthase_Type_I"/>
    <property type="match status" value="1"/>
</dbReference>
<keyword evidence="6" id="KW-0414">Isoprene biosynthesis</keyword>
<dbReference type="PANTHER" id="PTHR43281:SF1">
    <property type="entry name" value="FARNESYL DIPHOSPHATE SYNTHASE"/>
    <property type="match status" value="1"/>
</dbReference>
<dbReference type="EC" id="2.5.1.1" evidence="8"/>
<dbReference type="Gene3D" id="1.10.600.10">
    <property type="entry name" value="Farnesyl Diphosphate Synthase"/>
    <property type="match status" value="1"/>
</dbReference>
<dbReference type="STRING" id="1031564.CINS_0110"/>
<dbReference type="PANTHER" id="PTHR43281">
    <property type="entry name" value="FARNESYL DIPHOSPHATE SYNTHASE"/>
    <property type="match status" value="1"/>
</dbReference>
<dbReference type="GO" id="GO:0004161">
    <property type="term" value="F:dimethylallyltranstransferase activity"/>
    <property type="evidence" value="ECO:0007669"/>
    <property type="project" value="UniProtKB-EC"/>
</dbReference>
<keyword evidence="5" id="KW-0460">Magnesium</keyword>
<gene>
    <name evidence="8" type="primary">ispA</name>
    <name evidence="8" type="ORF">CINS_0110</name>
</gene>
<keyword evidence="4" id="KW-0479">Metal-binding</keyword>
<evidence type="ECO:0000256" key="2">
    <source>
        <dbReference type="ARBA" id="ARBA00006706"/>
    </source>
</evidence>
<dbReference type="PROSITE" id="PS00723">
    <property type="entry name" value="POLYPRENYL_SYNTHASE_1"/>
    <property type="match status" value="1"/>
</dbReference>
<dbReference type="GeneID" id="74430931"/>
<dbReference type="Proteomes" id="UP000031163">
    <property type="component" value="Chromosome"/>
</dbReference>
<dbReference type="PROSITE" id="PS00444">
    <property type="entry name" value="POLYPRENYL_SYNTHASE_2"/>
    <property type="match status" value="1"/>
</dbReference>
<keyword evidence="3 7" id="KW-0808">Transferase</keyword>
<dbReference type="AlphaFoldDB" id="A0A0A8GYX9"/>
<dbReference type="GO" id="GO:0046872">
    <property type="term" value="F:metal ion binding"/>
    <property type="evidence" value="ECO:0007669"/>
    <property type="project" value="UniProtKB-KW"/>
</dbReference>
<evidence type="ECO:0000313" key="9">
    <source>
        <dbReference type="Proteomes" id="UP000031163"/>
    </source>
</evidence>
<dbReference type="InterPro" id="IPR033749">
    <property type="entry name" value="Polyprenyl_synt_CS"/>
</dbReference>
<dbReference type="SUPFAM" id="SSF48576">
    <property type="entry name" value="Terpenoid synthases"/>
    <property type="match status" value="1"/>
</dbReference>
<dbReference type="EC" id="2.5.1.10" evidence="8"/>
<dbReference type="InterPro" id="IPR008949">
    <property type="entry name" value="Isoprenoid_synthase_dom_sf"/>
</dbReference>
<evidence type="ECO:0000256" key="3">
    <source>
        <dbReference type="ARBA" id="ARBA00022679"/>
    </source>
</evidence>
<dbReference type="InterPro" id="IPR000092">
    <property type="entry name" value="Polyprenyl_synt"/>
</dbReference>
<reference evidence="8 9" key="1">
    <citation type="journal article" date="2014" name="Genome Biol. Evol.">
        <title>Comparative Genomics of the Campylobacter lari Group.</title>
        <authorList>
            <person name="Miller W.G."/>
            <person name="Yee E."/>
            <person name="Chapman M.H."/>
            <person name="Smith T.P."/>
            <person name="Bono J.L."/>
            <person name="Huynh S."/>
            <person name="Parker C.T."/>
            <person name="Vandamme P."/>
            <person name="Luong K."/>
            <person name="Korlach J."/>
        </authorList>
    </citation>
    <scope>NUCLEOTIDE SEQUENCE [LARGE SCALE GENOMIC DNA]</scope>
    <source>
        <strain evidence="8 9">NCTC 12927</strain>
    </source>
</reference>
<evidence type="ECO:0000313" key="8">
    <source>
        <dbReference type="EMBL" id="AJC87118.1"/>
    </source>
</evidence>
<dbReference type="CDD" id="cd00685">
    <property type="entry name" value="Trans_IPPS_HT"/>
    <property type="match status" value="1"/>
</dbReference>
<evidence type="ECO:0000256" key="1">
    <source>
        <dbReference type="ARBA" id="ARBA00001946"/>
    </source>
</evidence>
<evidence type="ECO:0000256" key="7">
    <source>
        <dbReference type="RuleBase" id="RU004466"/>
    </source>
</evidence>
<dbReference type="EMBL" id="CP007770">
    <property type="protein sequence ID" value="AJC87118.1"/>
    <property type="molecule type" value="Genomic_DNA"/>
</dbReference>
<dbReference type="KEGG" id="cis:CINS_0110"/>
<proteinExistence type="inferred from homology"/>
<dbReference type="SFLD" id="SFLDG01017">
    <property type="entry name" value="Polyprenyl_Transferase_Like"/>
    <property type="match status" value="1"/>
</dbReference>
<comment type="cofactor">
    <cofactor evidence="1">
        <name>Mg(2+)</name>
        <dbReference type="ChEBI" id="CHEBI:18420"/>
    </cofactor>
</comment>
<accession>A0A0A8GYX9</accession>
<dbReference type="HOGENOM" id="CLU_014015_0_1_7"/>
<dbReference type="GO" id="GO:0004337">
    <property type="term" value="F:(2E,6E)-farnesyl diphosphate synthase activity"/>
    <property type="evidence" value="ECO:0007669"/>
    <property type="project" value="UniProtKB-EC"/>
</dbReference>
<name>A0A0A8GYX9_9BACT</name>
<comment type="similarity">
    <text evidence="2 7">Belongs to the FPP/GGPP synthase family.</text>
</comment>
<dbReference type="RefSeq" id="WP_039648944.1">
    <property type="nucleotide sequence ID" value="NZ_CP007770.1"/>
</dbReference>
<sequence>MILAKFNEHLEQNYPRVQNFHPFFNDALKWMLEAGGKHFRAQLLLGIVNAKNPTLLDKALNAALALEFIHTYSLIHDDLPAMDNAFLRRGKETLHKKYDETTAILVGDALNTEAFLLLSKLDLKDEIKVKLVQTLAFNAGLNGMIIGQAIDCYFEDKNLTLDEVEFLHIHKTARLIAASLKMGAIICELEIKECEEIYEVGILIGLIFQIKDDIIDATLDANEAGKPTHNDTHKNSFIKLLGLEGAKKAKNDKITLCEEKIKKMDPKIANELYKLIDKYLKG</sequence>
<evidence type="ECO:0000256" key="6">
    <source>
        <dbReference type="ARBA" id="ARBA00023229"/>
    </source>
</evidence>